<dbReference type="RefSeq" id="WP_020894526.1">
    <property type="nucleotide sequence ID" value="NZ_ATMR01000176.1"/>
</dbReference>
<reference evidence="1 2" key="1">
    <citation type="journal article" date="2013" name="Genome Announc.">
        <title>Draft Genome Sequence of Winogradskyella psychrotolerans RS-3T, Isolated from the Marine Transect of Kongsfjorden, Ny-Alesund, Svalbard, Arctic Ocean.</title>
        <authorList>
            <person name="Kumar Pinnaka A."/>
            <person name="Ara S."/>
            <person name="Singh A."/>
            <person name="Shivaji S."/>
        </authorList>
    </citation>
    <scope>NUCLEOTIDE SEQUENCE [LARGE SCALE GENOMIC DNA]</scope>
    <source>
        <strain evidence="1 2">RS-3</strain>
    </source>
</reference>
<dbReference type="Proteomes" id="UP000014962">
    <property type="component" value="Unassembled WGS sequence"/>
</dbReference>
<comment type="caution">
    <text evidence="1">The sequence shown here is derived from an EMBL/GenBank/DDBJ whole genome shotgun (WGS) entry which is preliminary data.</text>
</comment>
<dbReference type="EMBL" id="ATMR01000176">
    <property type="protein sequence ID" value="EPR70695.1"/>
    <property type="molecule type" value="Genomic_DNA"/>
</dbReference>
<evidence type="ECO:0000313" key="2">
    <source>
        <dbReference type="Proteomes" id="UP000014962"/>
    </source>
</evidence>
<keyword evidence="2" id="KW-1185">Reference proteome</keyword>
<protein>
    <submittedName>
        <fullName evidence="1">Uncharacterized protein</fullName>
    </submittedName>
</protein>
<dbReference type="AlphaFoldDB" id="S7VKK1"/>
<proteinExistence type="predicted"/>
<accession>S7VKK1</accession>
<gene>
    <name evidence="1" type="ORF">ADIWIN_3342</name>
</gene>
<sequence>METEFEDFFKEFFESKGNKDLNNFSKYVNVIEGVTDRMKVGKKEYRIGTLVTVNVTLLRKKLEEENIIKSLDSGF</sequence>
<name>S7VKK1_9FLAO</name>
<evidence type="ECO:0000313" key="1">
    <source>
        <dbReference type="EMBL" id="EPR70695.1"/>
    </source>
</evidence>
<dbReference type="OrthoDB" id="1073285at2"/>
<organism evidence="1 2">
    <name type="scientific">Winogradskyella psychrotolerans RS-3</name>
    <dbReference type="NCBI Taxonomy" id="641526"/>
    <lineage>
        <taxon>Bacteria</taxon>
        <taxon>Pseudomonadati</taxon>
        <taxon>Bacteroidota</taxon>
        <taxon>Flavobacteriia</taxon>
        <taxon>Flavobacteriales</taxon>
        <taxon>Flavobacteriaceae</taxon>
        <taxon>Winogradskyella</taxon>
    </lineage>
</organism>
<dbReference type="STRING" id="641526.ADIWIN_3342"/>